<feature type="compositionally biased region" description="Gly residues" evidence="1">
    <location>
        <begin position="1"/>
        <end position="11"/>
    </location>
</feature>
<feature type="region of interest" description="Disordered" evidence="1">
    <location>
        <begin position="1"/>
        <end position="26"/>
    </location>
</feature>
<evidence type="ECO:0000256" key="1">
    <source>
        <dbReference type="SAM" id="MobiDB-lite"/>
    </source>
</evidence>
<gene>
    <name evidence="2" type="ORF">SMF913_13147</name>
</gene>
<accession>A0A2J7ZA19</accession>
<reference evidence="2 3" key="1">
    <citation type="submission" date="2015-09" db="EMBL/GenBank/DDBJ databases">
        <title>Genome sequence, genome mining and natural product profiling of a biocontrol bacterium Streptomyces malaysiensis F913.</title>
        <authorList>
            <person name="Xu Y."/>
            <person name="Wei J."/>
            <person name="Xie J."/>
            <person name="Li T."/>
            <person name="Zhou Z."/>
        </authorList>
    </citation>
    <scope>NUCLEOTIDE SEQUENCE [LARGE SCALE GENOMIC DNA]</scope>
    <source>
        <strain evidence="2 3">F913</strain>
    </source>
</reference>
<protein>
    <submittedName>
        <fullName evidence="2">Uncharacterized protein</fullName>
    </submittedName>
</protein>
<dbReference type="EMBL" id="LJIW01000001">
    <property type="protein sequence ID" value="PNG97122.1"/>
    <property type="molecule type" value="Genomic_DNA"/>
</dbReference>
<comment type="caution">
    <text evidence="2">The sequence shown here is derived from an EMBL/GenBank/DDBJ whole genome shotgun (WGS) entry which is preliminary data.</text>
</comment>
<proteinExistence type="predicted"/>
<evidence type="ECO:0000313" key="3">
    <source>
        <dbReference type="Proteomes" id="UP000236520"/>
    </source>
</evidence>
<organism evidence="2 3">
    <name type="scientific">Streptomyces malaysiensis</name>
    <dbReference type="NCBI Taxonomy" id="92644"/>
    <lineage>
        <taxon>Bacteria</taxon>
        <taxon>Bacillati</taxon>
        <taxon>Actinomycetota</taxon>
        <taxon>Actinomycetes</taxon>
        <taxon>Kitasatosporales</taxon>
        <taxon>Streptomycetaceae</taxon>
        <taxon>Streptomyces</taxon>
        <taxon>Streptomyces violaceusniger group</taxon>
    </lineage>
</organism>
<keyword evidence="3" id="KW-1185">Reference proteome</keyword>
<sequence>MVGETAAGGTGRPLLRPVRFDARRAR</sequence>
<name>A0A2J7ZA19_STRMQ</name>
<dbReference type="Proteomes" id="UP000236520">
    <property type="component" value="Unassembled WGS sequence"/>
</dbReference>
<evidence type="ECO:0000313" key="2">
    <source>
        <dbReference type="EMBL" id="PNG97122.1"/>
    </source>
</evidence>
<dbReference type="AlphaFoldDB" id="A0A2J7ZA19"/>